<dbReference type="InterPro" id="IPR001387">
    <property type="entry name" value="Cro/C1-type_HTH"/>
</dbReference>
<dbReference type="InterPro" id="IPR010982">
    <property type="entry name" value="Lambda_DNA-bd_dom_sf"/>
</dbReference>
<keyword evidence="4" id="KW-1185">Reference proteome</keyword>
<protein>
    <submittedName>
        <fullName evidence="3">Helix-turn-helix domain-containing protein</fullName>
    </submittedName>
</protein>
<dbReference type="GO" id="GO:0005829">
    <property type="term" value="C:cytosol"/>
    <property type="evidence" value="ECO:0007669"/>
    <property type="project" value="TreeGrafter"/>
</dbReference>
<dbReference type="InterPro" id="IPR050807">
    <property type="entry name" value="TransReg_Diox_bact_type"/>
</dbReference>
<dbReference type="PANTHER" id="PTHR46797">
    <property type="entry name" value="HTH-TYPE TRANSCRIPTIONAL REGULATOR"/>
    <property type="match status" value="1"/>
</dbReference>
<keyword evidence="1" id="KW-0238">DNA-binding</keyword>
<dbReference type="SUPFAM" id="SSF47413">
    <property type="entry name" value="lambda repressor-like DNA-binding domains"/>
    <property type="match status" value="1"/>
</dbReference>
<dbReference type="GeneID" id="98661271"/>
<gene>
    <name evidence="3" type="ORF">LKD22_10930</name>
</gene>
<evidence type="ECO:0000259" key="2">
    <source>
        <dbReference type="PROSITE" id="PS50943"/>
    </source>
</evidence>
<comment type="caution">
    <text evidence="3">The sequence shown here is derived from an EMBL/GenBank/DDBJ whole genome shotgun (WGS) entry which is preliminary data.</text>
</comment>
<dbReference type="CDD" id="cd00093">
    <property type="entry name" value="HTH_XRE"/>
    <property type="match status" value="1"/>
</dbReference>
<reference evidence="3 4" key="1">
    <citation type="submission" date="2021-10" db="EMBL/GenBank/DDBJ databases">
        <title>Anaerobic single-cell dispensing facilitates the cultivation of human gut bacteria.</title>
        <authorList>
            <person name="Afrizal A."/>
        </authorList>
    </citation>
    <scope>NUCLEOTIDE SEQUENCE [LARGE SCALE GENOMIC DNA]</scope>
    <source>
        <strain evidence="3 4">CLA-AA-H270</strain>
    </source>
</reference>
<dbReference type="PROSITE" id="PS50943">
    <property type="entry name" value="HTH_CROC1"/>
    <property type="match status" value="1"/>
</dbReference>
<dbReference type="Proteomes" id="UP001298753">
    <property type="component" value="Unassembled WGS sequence"/>
</dbReference>
<dbReference type="Pfam" id="PF01381">
    <property type="entry name" value="HTH_3"/>
    <property type="match status" value="1"/>
</dbReference>
<dbReference type="PANTHER" id="PTHR46797:SF1">
    <property type="entry name" value="METHYLPHOSPHONATE SYNTHASE"/>
    <property type="match status" value="1"/>
</dbReference>
<evidence type="ECO:0000313" key="4">
    <source>
        <dbReference type="Proteomes" id="UP001298753"/>
    </source>
</evidence>
<dbReference type="EMBL" id="JAJEPX010000042">
    <property type="protein sequence ID" value="MCC2177630.1"/>
    <property type="molecule type" value="Genomic_DNA"/>
</dbReference>
<dbReference type="GO" id="GO:0003700">
    <property type="term" value="F:DNA-binding transcription factor activity"/>
    <property type="evidence" value="ECO:0007669"/>
    <property type="project" value="TreeGrafter"/>
</dbReference>
<accession>A0AAW4W980</accession>
<dbReference type="Gene3D" id="1.10.260.40">
    <property type="entry name" value="lambda repressor-like DNA-binding domains"/>
    <property type="match status" value="1"/>
</dbReference>
<name>A0AAW4W980_9FIRM</name>
<organism evidence="3 4">
    <name type="scientific">Agathobaculum butyriciproducens</name>
    <dbReference type="NCBI Taxonomy" id="1628085"/>
    <lineage>
        <taxon>Bacteria</taxon>
        <taxon>Bacillati</taxon>
        <taxon>Bacillota</taxon>
        <taxon>Clostridia</taxon>
        <taxon>Eubacteriales</taxon>
        <taxon>Butyricicoccaceae</taxon>
        <taxon>Agathobaculum</taxon>
    </lineage>
</organism>
<evidence type="ECO:0000256" key="1">
    <source>
        <dbReference type="ARBA" id="ARBA00023125"/>
    </source>
</evidence>
<dbReference type="SMART" id="SM00530">
    <property type="entry name" value="HTH_XRE"/>
    <property type="match status" value="1"/>
</dbReference>
<dbReference type="RefSeq" id="WP_110435676.1">
    <property type="nucleotide sequence ID" value="NZ_DBEZNG010000064.1"/>
</dbReference>
<proteinExistence type="predicted"/>
<dbReference type="GO" id="GO:0003677">
    <property type="term" value="F:DNA binding"/>
    <property type="evidence" value="ECO:0007669"/>
    <property type="project" value="UniProtKB-KW"/>
</dbReference>
<feature type="domain" description="HTH cro/C1-type" evidence="2">
    <location>
        <begin position="10"/>
        <end position="64"/>
    </location>
</feature>
<sequence length="115" mass="13053">MIDKRIGQRFKQCREKLGLTQEEFAKKMGVTINYISTIERGMTFPRCEKLVQLLNALGVPADAVFCDVLTSSPDYQTSVLSKKLENLPVASQQRILQVVELMIQQEQDAFSESQL</sequence>
<dbReference type="AlphaFoldDB" id="A0AAW4W980"/>
<evidence type="ECO:0000313" key="3">
    <source>
        <dbReference type="EMBL" id="MCC2177630.1"/>
    </source>
</evidence>